<protein>
    <submittedName>
        <fullName evidence="4">AAA family ATPase</fullName>
    </submittedName>
</protein>
<dbReference type="Pfam" id="PF13401">
    <property type="entry name" value="AAA_22"/>
    <property type="match status" value="1"/>
</dbReference>
<keyword evidence="1" id="KW-0802">TPR repeat</keyword>
<name>A0ABV5IXY3_9ACTN</name>
<dbReference type="InterPro" id="IPR049945">
    <property type="entry name" value="AAA_22"/>
</dbReference>
<dbReference type="Gene3D" id="1.25.40.10">
    <property type="entry name" value="Tetratricopeptide repeat domain"/>
    <property type="match status" value="1"/>
</dbReference>
<dbReference type="RefSeq" id="WP_189648303.1">
    <property type="nucleotide sequence ID" value="NZ_BMRC01000006.1"/>
</dbReference>
<proteinExistence type="predicted"/>
<dbReference type="PANTHER" id="PTHR47691:SF3">
    <property type="entry name" value="HTH-TYPE TRANSCRIPTIONAL REGULATOR RV0890C-RELATED"/>
    <property type="match status" value="1"/>
</dbReference>
<dbReference type="InterPro" id="IPR019734">
    <property type="entry name" value="TPR_rpt"/>
</dbReference>
<organism evidence="4 5">
    <name type="scientific">Nonomuraea spiralis</name>
    <dbReference type="NCBI Taxonomy" id="46182"/>
    <lineage>
        <taxon>Bacteria</taxon>
        <taxon>Bacillati</taxon>
        <taxon>Actinomycetota</taxon>
        <taxon>Actinomycetes</taxon>
        <taxon>Streptosporangiales</taxon>
        <taxon>Streptosporangiaceae</taxon>
        <taxon>Nonomuraea</taxon>
    </lineage>
</organism>
<evidence type="ECO:0000259" key="2">
    <source>
        <dbReference type="Pfam" id="PF13401"/>
    </source>
</evidence>
<evidence type="ECO:0000256" key="1">
    <source>
        <dbReference type="PROSITE-ProRule" id="PRU00339"/>
    </source>
</evidence>
<dbReference type="SUPFAM" id="SSF52540">
    <property type="entry name" value="P-loop containing nucleoside triphosphate hydrolases"/>
    <property type="match status" value="1"/>
</dbReference>
<dbReference type="PROSITE" id="PS50005">
    <property type="entry name" value="TPR"/>
    <property type="match status" value="1"/>
</dbReference>
<dbReference type="InterPro" id="IPR011990">
    <property type="entry name" value="TPR-like_helical_dom_sf"/>
</dbReference>
<dbReference type="PANTHER" id="PTHR47691">
    <property type="entry name" value="REGULATOR-RELATED"/>
    <property type="match status" value="1"/>
</dbReference>
<dbReference type="Pfam" id="PF25872">
    <property type="entry name" value="HTH_77"/>
    <property type="match status" value="1"/>
</dbReference>
<gene>
    <name evidence="4" type="ORF">ACFFV7_50100</name>
</gene>
<dbReference type="PRINTS" id="PR00364">
    <property type="entry name" value="DISEASERSIST"/>
</dbReference>
<sequence>MRELRNQAGGPSYATLAREAARLGSPYSETSLRNAASGRVRPSWDAVAAFVQACAAFARTHPQRAEEIARDWSLPVLLDLWAVRWREASASAGPEMPDEAPGPAAPRRDLPGNLPSALTGLVGRGQELAQGTGLLRTARLVTLTGVGGVGKTSLALRVAEEAAPWFPDGLWLVELAELTEQAMVGRAVAAVLGVQSNAGQEPLEAMAEALGGRRVLLVLDNCEHLLDATAAVTRSLLRAVPGLRVLATSRQPLDVTGERVLAIGPLQLPEETGADSAAVDLFVGRAQAVLPGFRLTAENRAAVVSVCRLLDGLPLALELAARRLRTLSVNDLLDRLDRRFLLLGSAGAERTAHPRHRTLSAVFDWSYELCSPAERAAWEQLSAAAGGVSLADAEALCAGGSTGQDSAFEAIAGLVDKSLLRRVETQGRTRLHLLETVRLYGRERLASSGREHEARRRHQDRYLGLARRAEEEYATPRQAEWLVRLAEEHANLRLALTHVPAEDGTLFEGAYALWLYWVASGKVGEGVHWMRPLAERHPRPPRAEPAPSWCRAQWSIAFVLLLHGDRAAAERVLDRLEPVIGREGDEWAGIRAALHQLRGLSAMVRGDVEQIEKHSSTALRLDGHRPGMLTAQQALAQLGVAASIRGAREEARDFFRRALELSEACGEIWHRSYLRWTLAIECAETGRVEEATTLLWRSLDLKRRLGDRLGAATVSETLAGVLAQRGEPRVAALLLGAAHATWQVAGAPQLWGISHLVHSRARNIGRIQRMLGDGSYQKEYRQGERLGLVRVLTALADERS</sequence>
<feature type="repeat" description="TPR" evidence="1">
    <location>
        <begin position="632"/>
        <end position="665"/>
    </location>
</feature>
<dbReference type="InterPro" id="IPR058852">
    <property type="entry name" value="HTH_77"/>
</dbReference>
<reference evidence="4 5" key="1">
    <citation type="submission" date="2024-09" db="EMBL/GenBank/DDBJ databases">
        <authorList>
            <person name="Sun Q."/>
            <person name="Mori K."/>
        </authorList>
    </citation>
    <scope>NUCLEOTIDE SEQUENCE [LARGE SCALE GENOMIC DNA]</scope>
    <source>
        <strain evidence="4 5">CCM 3426</strain>
    </source>
</reference>
<evidence type="ECO:0000313" key="4">
    <source>
        <dbReference type="EMBL" id="MFB9209415.1"/>
    </source>
</evidence>
<dbReference type="EMBL" id="JBHMEI010000104">
    <property type="protein sequence ID" value="MFB9209415.1"/>
    <property type="molecule type" value="Genomic_DNA"/>
</dbReference>
<comment type="caution">
    <text evidence="4">The sequence shown here is derived from an EMBL/GenBank/DDBJ whole genome shotgun (WGS) entry which is preliminary data.</text>
</comment>
<evidence type="ECO:0000313" key="5">
    <source>
        <dbReference type="Proteomes" id="UP001589647"/>
    </source>
</evidence>
<dbReference type="Gene3D" id="3.40.50.300">
    <property type="entry name" value="P-loop containing nucleotide triphosphate hydrolases"/>
    <property type="match status" value="1"/>
</dbReference>
<evidence type="ECO:0000259" key="3">
    <source>
        <dbReference type="Pfam" id="PF25872"/>
    </source>
</evidence>
<dbReference type="InterPro" id="IPR027417">
    <property type="entry name" value="P-loop_NTPase"/>
</dbReference>
<accession>A0ABV5IXY3</accession>
<keyword evidence="5" id="KW-1185">Reference proteome</keyword>
<dbReference type="Proteomes" id="UP001589647">
    <property type="component" value="Unassembled WGS sequence"/>
</dbReference>
<dbReference type="SUPFAM" id="SSF48452">
    <property type="entry name" value="TPR-like"/>
    <property type="match status" value="2"/>
</dbReference>
<feature type="domain" description="ORC1/DEAH AAA+ ATPase" evidence="2">
    <location>
        <begin position="137"/>
        <end position="229"/>
    </location>
</feature>
<feature type="domain" description="Winged helix-turn-helix" evidence="3">
    <location>
        <begin position="381"/>
        <end position="446"/>
    </location>
</feature>